<comment type="subcellular location">
    <subcellularLocation>
        <location evidence="3">Cytoplasm</location>
    </subcellularLocation>
</comment>
<dbReference type="EMBL" id="FNJI01000002">
    <property type="protein sequence ID" value="SDO47187.1"/>
    <property type="molecule type" value="Genomic_DNA"/>
</dbReference>
<dbReference type="InterPro" id="IPR035990">
    <property type="entry name" value="TIM_sf"/>
</dbReference>
<dbReference type="Pfam" id="PF00121">
    <property type="entry name" value="TIM"/>
    <property type="match status" value="1"/>
</dbReference>
<dbReference type="GO" id="GO:0004807">
    <property type="term" value="F:triose-phosphate isomerase activity"/>
    <property type="evidence" value="ECO:0007669"/>
    <property type="project" value="UniProtKB-EC"/>
</dbReference>
<evidence type="ECO:0000256" key="3">
    <source>
        <dbReference type="RuleBase" id="RU363013"/>
    </source>
</evidence>
<dbReference type="SUPFAM" id="SSF51351">
    <property type="entry name" value="Triosephosphate isomerase (TIM)"/>
    <property type="match status" value="1"/>
</dbReference>
<keyword evidence="2 3" id="KW-0413">Isomerase</keyword>
<dbReference type="PROSITE" id="PS51440">
    <property type="entry name" value="TIM_2"/>
    <property type="match status" value="1"/>
</dbReference>
<dbReference type="RefSeq" id="WP_143005409.1">
    <property type="nucleotide sequence ID" value="NZ_FNJI01000002.1"/>
</dbReference>
<keyword evidence="5" id="KW-1185">Reference proteome</keyword>
<dbReference type="UniPathway" id="UPA00109">
    <property type="reaction ID" value="UER00189"/>
</dbReference>
<organism evidence="4 5">
    <name type="scientific">Desulforhopalus singaporensis</name>
    <dbReference type="NCBI Taxonomy" id="91360"/>
    <lineage>
        <taxon>Bacteria</taxon>
        <taxon>Pseudomonadati</taxon>
        <taxon>Thermodesulfobacteriota</taxon>
        <taxon>Desulfobulbia</taxon>
        <taxon>Desulfobulbales</taxon>
        <taxon>Desulfocapsaceae</taxon>
        <taxon>Desulforhopalus</taxon>
    </lineage>
</organism>
<proteinExistence type="inferred from homology"/>
<dbReference type="GO" id="GO:0019563">
    <property type="term" value="P:glycerol catabolic process"/>
    <property type="evidence" value="ECO:0007669"/>
    <property type="project" value="TreeGrafter"/>
</dbReference>
<keyword evidence="3" id="KW-0963">Cytoplasm</keyword>
<dbReference type="InterPro" id="IPR000652">
    <property type="entry name" value="Triosephosphate_isomerase"/>
</dbReference>
<gene>
    <name evidence="4" type="ORF">SAMN05660330_00323</name>
</gene>
<dbReference type="OrthoDB" id="9809429at2"/>
<dbReference type="PANTHER" id="PTHR21139:SF42">
    <property type="entry name" value="TRIOSEPHOSPHATE ISOMERASE"/>
    <property type="match status" value="1"/>
</dbReference>
<dbReference type="Proteomes" id="UP000199073">
    <property type="component" value="Unassembled WGS sequence"/>
</dbReference>
<dbReference type="EC" id="5.3.1.1" evidence="3"/>
<comment type="pathway">
    <text evidence="3">Carbohydrate degradation; glycolysis; D-glyceraldehyde 3-phosphate from glycerone phosphate: step 1/1.</text>
</comment>
<dbReference type="GO" id="GO:0006094">
    <property type="term" value="P:gluconeogenesis"/>
    <property type="evidence" value="ECO:0007669"/>
    <property type="project" value="UniProtKB-UniPathway"/>
</dbReference>
<dbReference type="UniPathway" id="UPA00138"/>
<dbReference type="STRING" id="91360.SAMN05660330_00323"/>
<dbReference type="GO" id="GO:0005829">
    <property type="term" value="C:cytosol"/>
    <property type="evidence" value="ECO:0007669"/>
    <property type="project" value="TreeGrafter"/>
</dbReference>
<comment type="pathway">
    <text evidence="3">Carbohydrate biosynthesis; gluconeogenesis.</text>
</comment>
<comment type="catalytic activity">
    <reaction evidence="3">
        <text>D-glyceraldehyde 3-phosphate = dihydroxyacetone phosphate</text>
        <dbReference type="Rhea" id="RHEA:18585"/>
        <dbReference type="ChEBI" id="CHEBI:57642"/>
        <dbReference type="ChEBI" id="CHEBI:59776"/>
        <dbReference type="EC" id="5.3.1.1"/>
    </reaction>
</comment>
<name>A0A1H0JU46_9BACT</name>
<protein>
    <recommendedName>
        <fullName evidence="3">Triosephosphate isomerase</fullName>
        <ecNumber evidence="3">5.3.1.1</ecNumber>
    </recommendedName>
</protein>
<dbReference type="InterPro" id="IPR013785">
    <property type="entry name" value="Aldolase_TIM"/>
</dbReference>
<evidence type="ECO:0000256" key="1">
    <source>
        <dbReference type="ARBA" id="ARBA00007422"/>
    </source>
</evidence>
<comment type="similarity">
    <text evidence="1 3">Belongs to the triosephosphate isomerase family.</text>
</comment>
<sequence length="231" mass="25600">MARYLIGNWKCHKSSDSSKEWLDRFDKAYRPQDGLEVIVAPPAVYLESLSFHVKRLQLRHFSLGAQDISPFPRGSYTGAIAADMVKPFASYAIIGHSERRRYFHETVTDLVNKAAEAADVGLTPIICIENGDTLSSLFALKDIDCPGMILAYTPVDSLNFRIPESVARVGVVIKRIANYFPRRPIVYGGALNVDNFREYLEIDGLSGLFTATASLEVQSFSTLCRAMGASL</sequence>
<dbReference type="CDD" id="cd00311">
    <property type="entry name" value="TIM"/>
    <property type="match status" value="1"/>
</dbReference>
<dbReference type="AlphaFoldDB" id="A0A1H0JU46"/>
<reference evidence="4 5" key="1">
    <citation type="submission" date="2016-10" db="EMBL/GenBank/DDBJ databases">
        <authorList>
            <person name="de Groot N.N."/>
        </authorList>
    </citation>
    <scope>NUCLEOTIDE SEQUENCE [LARGE SCALE GENOMIC DNA]</scope>
    <source>
        <strain evidence="4 5">DSM 12130</strain>
    </source>
</reference>
<dbReference type="GO" id="GO:0046166">
    <property type="term" value="P:glyceraldehyde-3-phosphate biosynthetic process"/>
    <property type="evidence" value="ECO:0007669"/>
    <property type="project" value="TreeGrafter"/>
</dbReference>
<evidence type="ECO:0000256" key="2">
    <source>
        <dbReference type="ARBA" id="ARBA00023235"/>
    </source>
</evidence>
<dbReference type="Gene3D" id="3.20.20.70">
    <property type="entry name" value="Aldolase class I"/>
    <property type="match status" value="1"/>
</dbReference>
<evidence type="ECO:0000313" key="4">
    <source>
        <dbReference type="EMBL" id="SDO47187.1"/>
    </source>
</evidence>
<accession>A0A1H0JU46</accession>
<evidence type="ECO:0000313" key="5">
    <source>
        <dbReference type="Proteomes" id="UP000199073"/>
    </source>
</evidence>
<comment type="subunit">
    <text evidence="3">Homodimer.</text>
</comment>
<keyword evidence="3" id="KW-0324">Glycolysis</keyword>
<dbReference type="PANTHER" id="PTHR21139">
    <property type="entry name" value="TRIOSEPHOSPHATE ISOMERASE"/>
    <property type="match status" value="1"/>
</dbReference>
<dbReference type="GO" id="GO:0006096">
    <property type="term" value="P:glycolytic process"/>
    <property type="evidence" value="ECO:0007669"/>
    <property type="project" value="UniProtKB-UniPathway"/>
</dbReference>
<keyword evidence="3" id="KW-0312">Gluconeogenesis</keyword>